<dbReference type="PANTHER" id="PTHR36156:SF3">
    <property type="entry name" value="CUPIN 2 CONSERVED BARREL DOMAIN-CONTAINING PROTEIN"/>
    <property type="match status" value="1"/>
</dbReference>
<dbReference type="PANTHER" id="PTHR36156">
    <property type="entry name" value="SLR2101 PROTEIN"/>
    <property type="match status" value="1"/>
</dbReference>
<sequence length="166" mass="18079">MGDGTTTKPTSLPPCRRYICSHTPDGKSVFLPSPEQIYRGRDGVGGVARSYSVETVPAKLADDQDVKAYLSPHGDVSHLGQNIVVPNLKGSNCLVIDLGPGGESQMHQTVSIDFSICVIGTIDMELDGGERVRYYAQVDQCLQDRASKIHRSDFAMRALQNWRGDA</sequence>
<dbReference type="OrthoDB" id="5840532at2759"/>
<dbReference type="AlphaFoldDB" id="A0A6G1GAM1"/>
<dbReference type="Proteomes" id="UP000504638">
    <property type="component" value="Unplaced"/>
</dbReference>
<dbReference type="InterPro" id="IPR014710">
    <property type="entry name" value="RmlC-like_jellyroll"/>
</dbReference>
<reference evidence="1 3" key="1">
    <citation type="submission" date="2020-01" db="EMBL/GenBank/DDBJ databases">
        <authorList>
            <consortium name="DOE Joint Genome Institute"/>
            <person name="Haridas S."/>
            <person name="Albert R."/>
            <person name="Binder M."/>
            <person name="Bloem J."/>
            <person name="Labutti K."/>
            <person name="Salamov A."/>
            <person name="Andreopoulos B."/>
            <person name="Baker S.E."/>
            <person name="Barry K."/>
            <person name="Bills G."/>
            <person name="Bluhm B.H."/>
            <person name="Cannon C."/>
            <person name="Castanera R."/>
            <person name="Culley D.E."/>
            <person name="Daum C."/>
            <person name="Ezra D."/>
            <person name="Gonzalez J.B."/>
            <person name="Henrissat B."/>
            <person name="Kuo A."/>
            <person name="Liang C."/>
            <person name="Lipzen A."/>
            <person name="Lutzoni F."/>
            <person name="Magnuson J."/>
            <person name="Mondo S."/>
            <person name="Nolan M."/>
            <person name="Ohm R."/>
            <person name="Pangilinan J."/>
            <person name="Park H.-J."/>
            <person name="Ramirez L."/>
            <person name="Alfaro M."/>
            <person name="Sun H."/>
            <person name="Tritt A."/>
            <person name="Yoshinaga Y."/>
            <person name="Zwiers L.-H."/>
            <person name="Turgeon B.G."/>
            <person name="Goodwin S.B."/>
            <person name="Spatafora J.W."/>
            <person name="Crous P.W."/>
            <person name="Grigoriev I.V."/>
        </authorList>
    </citation>
    <scope>NUCLEOTIDE SEQUENCE</scope>
    <source>
        <strain evidence="1 3">CBS 781.70</strain>
    </source>
</reference>
<protein>
    <submittedName>
        <fullName evidence="1 3">Uncharacterized protein</fullName>
    </submittedName>
</protein>
<dbReference type="EMBL" id="ML975152">
    <property type="protein sequence ID" value="KAF1815074.1"/>
    <property type="molecule type" value="Genomic_DNA"/>
</dbReference>
<evidence type="ECO:0000313" key="3">
    <source>
        <dbReference type="RefSeq" id="XP_033536705.1"/>
    </source>
</evidence>
<keyword evidence="2" id="KW-1185">Reference proteome</keyword>
<dbReference type="InterPro" id="IPR047142">
    <property type="entry name" value="OryJ/VirC-like"/>
</dbReference>
<evidence type="ECO:0000313" key="1">
    <source>
        <dbReference type="EMBL" id="KAF1815074.1"/>
    </source>
</evidence>
<accession>A0A6G1GAM1</accession>
<gene>
    <name evidence="1 3" type="ORF">P152DRAFT_456108</name>
</gene>
<dbReference type="GeneID" id="54419495"/>
<reference evidence="3" key="3">
    <citation type="submission" date="2025-04" db="UniProtKB">
        <authorList>
            <consortium name="RefSeq"/>
        </authorList>
    </citation>
    <scope>IDENTIFICATION</scope>
    <source>
        <strain evidence="3">CBS 781.70</strain>
    </source>
</reference>
<name>A0A6G1GAM1_9PEZI</name>
<evidence type="ECO:0000313" key="2">
    <source>
        <dbReference type="Proteomes" id="UP000504638"/>
    </source>
</evidence>
<reference evidence="3" key="2">
    <citation type="submission" date="2020-04" db="EMBL/GenBank/DDBJ databases">
        <authorList>
            <consortium name="NCBI Genome Project"/>
        </authorList>
    </citation>
    <scope>NUCLEOTIDE SEQUENCE</scope>
    <source>
        <strain evidence="3">CBS 781.70</strain>
    </source>
</reference>
<dbReference type="Gene3D" id="2.60.120.10">
    <property type="entry name" value="Jelly Rolls"/>
    <property type="match status" value="1"/>
</dbReference>
<dbReference type="RefSeq" id="XP_033536705.1">
    <property type="nucleotide sequence ID" value="XM_033678925.1"/>
</dbReference>
<proteinExistence type="predicted"/>
<organism evidence="1">
    <name type="scientific">Eremomyces bilateralis CBS 781.70</name>
    <dbReference type="NCBI Taxonomy" id="1392243"/>
    <lineage>
        <taxon>Eukaryota</taxon>
        <taxon>Fungi</taxon>
        <taxon>Dikarya</taxon>
        <taxon>Ascomycota</taxon>
        <taxon>Pezizomycotina</taxon>
        <taxon>Dothideomycetes</taxon>
        <taxon>Dothideomycetes incertae sedis</taxon>
        <taxon>Eremomycetales</taxon>
        <taxon>Eremomycetaceae</taxon>
        <taxon>Eremomyces</taxon>
    </lineage>
</organism>